<dbReference type="GO" id="GO:0032259">
    <property type="term" value="P:methylation"/>
    <property type="evidence" value="ECO:0007669"/>
    <property type="project" value="UniProtKB-KW"/>
</dbReference>
<protein>
    <submittedName>
        <fullName evidence="2">Class I SAM-dependent methyltransferase</fullName>
    </submittedName>
</protein>
<keyword evidence="2" id="KW-0489">Methyltransferase</keyword>
<reference evidence="2 3" key="1">
    <citation type="submission" date="2021-03" db="EMBL/GenBank/DDBJ databases">
        <title>Novel species identification of genus Shewanella.</title>
        <authorList>
            <person name="Liu G."/>
            <person name="Zhang Q."/>
        </authorList>
    </citation>
    <scope>NUCLEOTIDE SEQUENCE [LARGE SCALE GENOMIC DNA]</scope>
    <source>
        <strain evidence="2 3">FJAT-52962</strain>
    </source>
</reference>
<dbReference type="PANTHER" id="PTHR43591">
    <property type="entry name" value="METHYLTRANSFERASE"/>
    <property type="match status" value="1"/>
</dbReference>
<dbReference type="SUPFAM" id="SSF53335">
    <property type="entry name" value="S-adenosyl-L-methionine-dependent methyltransferases"/>
    <property type="match status" value="1"/>
</dbReference>
<accession>A0ABX7R793</accession>
<organism evidence="2 3">
    <name type="scientific">Shewanella sedimentimangrovi</name>
    <dbReference type="NCBI Taxonomy" id="2814293"/>
    <lineage>
        <taxon>Bacteria</taxon>
        <taxon>Pseudomonadati</taxon>
        <taxon>Pseudomonadota</taxon>
        <taxon>Gammaproteobacteria</taxon>
        <taxon>Alteromonadales</taxon>
        <taxon>Shewanellaceae</taxon>
        <taxon>Shewanella</taxon>
    </lineage>
</organism>
<dbReference type="EMBL" id="CP071502">
    <property type="protein sequence ID" value="QSX38648.1"/>
    <property type="molecule type" value="Genomic_DNA"/>
</dbReference>
<evidence type="ECO:0000313" key="2">
    <source>
        <dbReference type="EMBL" id="QSX38648.1"/>
    </source>
</evidence>
<dbReference type="InterPro" id="IPR029063">
    <property type="entry name" value="SAM-dependent_MTases_sf"/>
</dbReference>
<proteinExistence type="predicted"/>
<sequence>MKLNDFERSVVRSRARRILQDRVEAPLLLSLYDKGPGPCAAALEIGCGFGNGVDFIRRRLGAERVTAVDLDPTMVQSTSDRYAHEPWFNAMTADATALPFADGSFDLVCNFAVFHHIPNWQGAVAEVYRVLTPGGYFLLTDLYRSAICNPIARRLFDHPQQNRFDHKQFLAEARRCGFAPVGQHNFCNLAGQMLLQKVVTQVRP</sequence>
<dbReference type="RefSeq" id="WP_207381692.1">
    <property type="nucleotide sequence ID" value="NZ_CP071502.1"/>
</dbReference>
<dbReference type="Pfam" id="PF08241">
    <property type="entry name" value="Methyltransf_11"/>
    <property type="match status" value="1"/>
</dbReference>
<keyword evidence="3" id="KW-1185">Reference proteome</keyword>
<dbReference type="Gene3D" id="3.40.50.150">
    <property type="entry name" value="Vaccinia Virus protein VP39"/>
    <property type="match status" value="1"/>
</dbReference>
<name>A0ABX7R793_9GAMM</name>
<dbReference type="Proteomes" id="UP000663207">
    <property type="component" value="Chromosome"/>
</dbReference>
<dbReference type="GO" id="GO:0008168">
    <property type="term" value="F:methyltransferase activity"/>
    <property type="evidence" value="ECO:0007669"/>
    <property type="project" value="UniProtKB-KW"/>
</dbReference>
<keyword evidence="2" id="KW-0808">Transferase</keyword>
<dbReference type="CDD" id="cd02440">
    <property type="entry name" value="AdoMet_MTases"/>
    <property type="match status" value="1"/>
</dbReference>
<dbReference type="InterPro" id="IPR013216">
    <property type="entry name" value="Methyltransf_11"/>
</dbReference>
<evidence type="ECO:0000259" key="1">
    <source>
        <dbReference type="Pfam" id="PF08241"/>
    </source>
</evidence>
<evidence type="ECO:0000313" key="3">
    <source>
        <dbReference type="Proteomes" id="UP000663207"/>
    </source>
</evidence>
<gene>
    <name evidence="2" type="ORF">JYB85_07510</name>
</gene>
<feature type="domain" description="Methyltransferase type 11" evidence="1">
    <location>
        <begin position="43"/>
        <end position="138"/>
    </location>
</feature>